<dbReference type="Gene3D" id="3.40.30.10">
    <property type="entry name" value="Glutaredoxin"/>
    <property type="match status" value="1"/>
</dbReference>
<feature type="domain" description="Thioredoxin" evidence="6">
    <location>
        <begin position="1"/>
        <end position="158"/>
    </location>
</feature>
<dbReference type="InterPro" id="IPR029759">
    <property type="entry name" value="GPX_AS"/>
</dbReference>
<dbReference type="STRING" id="407036.SAMN05216243_2689"/>
<dbReference type="InterPro" id="IPR036249">
    <property type="entry name" value="Thioredoxin-like_sf"/>
</dbReference>
<dbReference type="PANTHER" id="PTHR11592">
    <property type="entry name" value="GLUTATHIONE PEROXIDASE"/>
    <property type="match status" value="1"/>
</dbReference>
<dbReference type="PROSITE" id="PS51355">
    <property type="entry name" value="GLUTATHIONE_PEROXID_3"/>
    <property type="match status" value="1"/>
</dbReference>
<dbReference type="PIRSF" id="PIRSF000303">
    <property type="entry name" value="Glutathion_perox"/>
    <property type="match status" value="1"/>
</dbReference>
<feature type="active site" evidence="4">
    <location>
        <position position="35"/>
    </location>
</feature>
<dbReference type="FunFam" id="3.40.30.10:FF:000010">
    <property type="entry name" value="Glutathione peroxidase"/>
    <property type="match status" value="1"/>
</dbReference>
<comment type="similarity">
    <text evidence="1 5">Belongs to the glutathione peroxidase family.</text>
</comment>
<evidence type="ECO:0000313" key="8">
    <source>
        <dbReference type="Proteomes" id="UP000198694"/>
    </source>
</evidence>
<name>A0A1G9ART7_9BACI</name>
<dbReference type="SUPFAM" id="SSF52833">
    <property type="entry name" value="Thioredoxin-like"/>
    <property type="match status" value="1"/>
</dbReference>
<sequence>MSIYRFSAETITGEEKSLQDYQGKVLLIVNTASKCGFTPQFEGLQHLYEKYKDSDFKILGFPSNQFMNQEPGSEEDIQEFCKVNYGVTFPMFSKINVRGKQAHPLFSYLQKQSSGLFSNQIKWNFTKFLIGRDGLVINRYAPKTKPETIEADIQKAIQQ</sequence>
<evidence type="ECO:0000256" key="1">
    <source>
        <dbReference type="ARBA" id="ARBA00006926"/>
    </source>
</evidence>
<dbReference type="PROSITE" id="PS00763">
    <property type="entry name" value="GLUTATHIONE_PEROXID_2"/>
    <property type="match status" value="1"/>
</dbReference>
<dbReference type="Pfam" id="PF00255">
    <property type="entry name" value="GSHPx"/>
    <property type="match status" value="1"/>
</dbReference>
<dbReference type="GO" id="GO:0034599">
    <property type="term" value="P:cellular response to oxidative stress"/>
    <property type="evidence" value="ECO:0007669"/>
    <property type="project" value="TreeGrafter"/>
</dbReference>
<dbReference type="PANTHER" id="PTHR11592:SF78">
    <property type="entry name" value="GLUTATHIONE PEROXIDASE"/>
    <property type="match status" value="1"/>
</dbReference>
<dbReference type="AlphaFoldDB" id="A0A1G9ART7"/>
<dbReference type="RefSeq" id="WP_093215134.1">
    <property type="nucleotide sequence ID" value="NZ_FNFL01000004.1"/>
</dbReference>
<keyword evidence="3 5" id="KW-0560">Oxidoreductase</keyword>
<evidence type="ECO:0000256" key="2">
    <source>
        <dbReference type="ARBA" id="ARBA00022559"/>
    </source>
</evidence>
<dbReference type="InterPro" id="IPR029760">
    <property type="entry name" value="GPX_CS"/>
</dbReference>
<reference evidence="7 8" key="1">
    <citation type="submission" date="2016-10" db="EMBL/GenBank/DDBJ databases">
        <authorList>
            <person name="de Groot N.N."/>
        </authorList>
    </citation>
    <scope>NUCLEOTIDE SEQUENCE [LARGE SCALE GENOMIC DNA]</scope>
    <source>
        <strain evidence="7 8">CGMCC 1.6502</strain>
    </source>
</reference>
<dbReference type="PRINTS" id="PR01011">
    <property type="entry name" value="GLUTPROXDASE"/>
</dbReference>
<evidence type="ECO:0000256" key="5">
    <source>
        <dbReference type="RuleBase" id="RU000499"/>
    </source>
</evidence>
<dbReference type="CDD" id="cd00340">
    <property type="entry name" value="GSH_Peroxidase"/>
    <property type="match status" value="1"/>
</dbReference>
<organism evidence="7 8">
    <name type="scientific">Sediminibacillus albus</name>
    <dbReference type="NCBI Taxonomy" id="407036"/>
    <lineage>
        <taxon>Bacteria</taxon>
        <taxon>Bacillati</taxon>
        <taxon>Bacillota</taxon>
        <taxon>Bacilli</taxon>
        <taxon>Bacillales</taxon>
        <taxon>Bacillaceae</taxon>
        <taxon>Sediminibacillus</taxon>
    </lineage>
</organism>
<dbReference type="Proteomes" id="UP000198694">
    <property type="component" value="Unassembled WGS sequence"/>
</dbReference>
<keyword evidence="2 5" id="KW-0575">Peroxidase</keyword>
<dbReference type="InterPro" id="IPR013766">
    <property type="entry name" value="Thioredoxin_domain"/>
</dbReference>
<evidence type="ECO:0000256" key="3">
    <source>
        <dbReference type="ARBA" id="ARBA00023002"/>
    </source>
</evidence>
<dbReference type="InterPro" id="IPR000889">
    <property type="entry name" value="Glutathione_peroxidase"/>
</dbReference>
<dbReference type="OrthoDB" id="9789406at2"/>
<dbReference type="PROSITE" id="PS00460">
    <property type="entry name" value="GLUTATHIONE_PEROXID_1"/>
    <property type="match status" value="1"/>
</dbReference>
<evidence type="ECO:0000313" key="7">
    <source>
        <dbReference type="EMBL" id="SDK30026.1"/>
    </source>
</evidence>
<keyword evidence="8" id="KW-1185">Reference proteome</keyword>
<gene>
    <name evidence="7" type="ORF">SAMN05216243_2689</name>
</gene>
<protein>
    <recommendedName>
        <fullName evidence="5">Glutathione peroxidase</fullName>
    </recommendedName>
</protein>
<proteinExistence type="inferred from homology"/>
<evidence type="ECO:0000256" key="4">
    <source>
        <dbReference type="PIRSR" id="PIRSR000303-1"/>
    </source>
</evidence>
<dbReference type="EMBL" id="FNFL01000004">
    <property type="protein sequence ID" value="SDK30026.1"/>
    <property type="molecule type" value="Genomic_DNA"/>
</dbReference>
<accession>A0A1G9ART7</accession>
<dbReference type="GO" id="GO:0004601">
    <property type="term" value="F:peroxidase activity"/>
    <property type="evidence" value="ECO:0007669"/>
    <property type="project" value="UniProtKB-KW"/>
</dbReference>
<dbReference type="PROSITE" id="PS51352">
    <property type="entry name" value="THIOREDOXIN_2"/>
    <property type="match status" value="1"/>
</dbReference>
<evidence type="ECO:0000259" key="6">
    <source>
        <dbReference type="PROSITE" id="PS51352"/>
    </source>
</evidence>